<dbReference type="GO" id="GO:0008168">
    <property type="term" value="F:methyltransferase activity"/>
    <property type="evidence" value="ECO:0007669"/>
    <property type="project" value="InterPro"/>
</dbReference>
<organism evidence="1">
    <name type="scientific">bioreactor metagenome</name>
    <dbReference type="NCBI Taxonomy" id="1076179"/>
    <lineage>
        <taxon>unclassified sequences</taxon>
        <taxon>metagenomes</taxon>
        <taxon>ecological metagenomes</taxon>
    </lineage>
</organism>
<comment type="caution">
    <text evidence="1">The sequence shown here is derived from an EMBL/GenBank/DDBJ whole genome shotgun (WGS) entry which is preliminary data.</text>
</comment>
<dbReference type="InterPro" id="IPR002052">
    <property type="entry name" value="DNA_methylase_N6_adenine_CS"/>
</dbReference>
<protein>
    <submittedName>
        <fullName evidence="1">Uncharacterized protein</fullName>
    </submittedName>
</protein>
<dbReference type="GO" id="GO:0003676">
    <property type="term" value="F:nucleic acid binding"/>
    <property type="evidence" value="ECO:0007669"/>
    <property type="project" value="InterPro"/>
</dbReference>
<dbReference type="GO" id="GO:0032259">
    <property type="term" value="P:methylation"/>
    <property type="evidence" value="ECO:0007669"/>
    <property type="project" value="InterPro"/>
</dbReference>
<dbReference type="AlphaFoldDB" id="A0A644TYB9"/>
<dbReference type="PROSITE" id="PS00092">
    <property type="entry name" value="N6_MTASE"/>
    <property type="match status" value="1"/>
</dbReference>
<dbReference type="Gene3D" id="3.40.50.150">
    <property type="entry name" value="Vaccinia Virus protein VP39"/>
    <property type="match status" value="1"/>
</dbReference>
<gene>
    <name evidence="1" type="ORF">SDC9_17713</name>
</gene>
<sequence>MLTCTNMDRYVELYADSLYQAQVKAAGIFKAKKSYEVNVVLADEETPSKHHQQFVEKLVKILASGSQLDQPTINKLAEFYGITDQETVNKLIEAAKAQLPDPAEKRNSTKIFKTINIDTNEIDTFVKTITELANTGEKVNRAKVKEIAARTFTTDVDDRILRELVELAQMQFHKLYFDLDAAKHLHNLWQAYLGQPTFLYRDSNTSIMQQFSTPIYIGWIMSYWCRRQEYKSNVKVFEPSAGNGLLVAYFNKDNCWLNELDPVRNDILRYQGCKNVSMLDASRPFNYGREFDIVLTNPPFYATTAKQGPVIYAGTRIVSFDHICALRALDCLKDNGRAAIILDGVPGSKYTPGAYFDENGNYYGEHKNFMNYIYSHYKVHDVISLDGHKLYARQGQATNLRIVLIDGRLPKPDFTLYPPKYNPDIDYLVTTPKELYDRIMESPGRREADRFEFDNEEKLIGQLTTYFNQKNMDKFSDTKAKLEALGFRIKVDGKKLRIEHGKKPKTEFSQLILNEIRYFHSTN</sequence>
<dbReference type="InterPro" id="IPR029063">
    <property type="entry name" value="SAM-dependent_MTases_sf"/>
</dbReference>
<dbReference type="PRINTS" id="PR00507">
    <property type="entry name" value="N12N6MTFRASE"/>
</dbReference>
<reference evidence="1" key="1">
    <citation type="submission" date="2019-08" db="EMBL/GenBank/DDBJ databases">
        <authorList>
            <person name="Kucharzyk K."/>
            <person name="Murdoch R.W."/>
            <person name="Higgins S."/>
            <person name="Loffler F."/>
        </authorList>
    </citation>
    <scope>NUCLEOTIDE SEQUENCE</scope>
</reference>
<evidence type="ECO:0000313" key="1">
    <source>
        <dbReference type="EMBL" id="MPL71934.1"/>
    </source>
</evidence>
<accession>A0A644TYB9</accession>
<name>A0A644TYB9_9ZZZZ</name>
<dbReference type="SUPFAM" id="SSF53335">
    <property type="entry name" value="S-adenosyl-L-methionine-dependent methyltransferases"/>
    <property type="match status" value="1"/>
</dbReference>
<proteinExistence type="predicted"/>
<dbReference type="EMBL" id="VSSQ01000062">
    <property type="protein sequence ID" value="MPL71934.1"/>
    <property type="molecule type" value="Genomic_DNA"/>
</dbReference>